<organism evidence="1">
    <name type="scientific">marine sediment metagenome</name>
    <dbReference type="NCBI Taxonomy" id="412755"/>
    <lineage>
        <taxon>unclassified sequences</taxon>
        <taxon>metagenomes</taxon>
        <taxon>ecological metagenomes</taxon>
    </lineage>
</organism>
<gene>
    <name evidence="1" type="ORF">LCGC14_1963710</name>
</gene>
<reference evidence="1" key="1">
    <citation type="journal article" date="2015" name="Nature">
        <title>Complex archaea that bridge the gap between prokaryotes and eukaryotes.</title>
        <authorList>
            <person name="Spang A."/>
            <person name="Saw J.H."/>
            <person name="Jorgensen S.L."/>
            <person name="Zaremba-Niedzwiedzka K."/>
            <person name="Martijn J."/>
            <person name="Lind A.E."/>
            <person name="van Eijk R."/>
            <person name="Schleper C."/>
            <person name="Guy L."/>
            <person name="Ettema T.J."/>
        </authorList>
    </citation>
    <scope>NUCLEOTIDE SEQUENCE</scope>
</reference>
<sequence>MEIKKRKKIGFQYFVNCPVCNEEITGISEKHVKSNMSSHLNKHTGDKK</sequence>
<accession>A0A0F9IAU6</accession>
<evidence type="ECO:0008006" key="2">
    <source>
        <dbReference type="Google" id="ProtNLM"/>
    </source>
</evidence>
<proteinExistence type="predicted"/>
<comment type="caution">
    <text evidence="1">The sequence shown here is derived from an EMBL/GenBank/DDBJ whole genome shotgun (WGS) entry which is preliminary data.</text>
</comment>
<evidence type="ECO:0000313" key="1">
    <source>
        <dbReference type="EMBL" id="KKL84537.1"/>
    </source>
</evidence>
<name>A0A0F9IAU6_9ZZZZ</name>
<dbReference type="AlphaFoldDB" id="A0A0F9IAU6"/>
<protein>
    <recommendedName>
        <fullName evidence="2">C2H2-type domain-containing protein</fullName>
    </recommendedName>
</protein>
<dbReference type="EMBL" id="LAZR01021671">
    <property type="protein sequence ID" value="KKL84537.1"/>
    <property type="molecule type" value="Genomic_DNA"/>
</dbReference>